<protein>
    <submittedName>
        <fullName evidence="2">Uncharacterized protein</fullName>
    </submittedName>
</protein>
<sequence length="331" mass="37589">MSATSRPGILRHISHMPSRHTTSSHPPPPPHVQSTSHKPAASTARSVHFQTSHADVVTESFPAYSLDQLNKARRVLLRGESHTRWSYYGREVSKFTVVVRVLFWDFDSDGLLAEVEDASNITFKLWNGTVALHHHAYPLVRPGDVVSVRGTLKRAANSQHFICPLTVLVLIPVSRPLALHTQSLKVHRTEADKERATDRALVFNMRNDTLFTWLVHTVHDFRDQQGLFDRAHVTYFQQHSPLDACMLLIRSCYACAHRFSHPESIQRILRDIAIPLLDTKLPNLVEIVKYAANPLDFNDLIHVSFSKAFDSLVVRGDIREIILGPSLVYYF</sequence>
<organism evidence="2 3">
    <name type="scientific">Rhodofomes roseus</name>
    <dbReference type="NCBI Taxonomy" id="34475"/>
    <lineage>
        <taxon>Eukaryota</taxon>
        <taxon>Fungi</taxon>
        <taxon>Dikarya</taxon>
        <taxon>Basidiomycota</taxon>
        <taxon>Agaricomycotina</taxon>
        <taxon>Agaricomycetes</taxon>
        <taxon>Polyporales</taxon>
        <taxon>Rhodofomes</taxon>
    </lineage>
</organism>
<reference evidence="2 3" key="1">
    <citation type="submission" date="2019-01" db="EMBL/GenBank/DDBJ databases">
        <title>Genome sequencing of the rare red list fungi Fomitopsis rosea.</title>
        <authorList>
            <person name="Buettner E."/>
            <person name="Kellner H."/>
        </authorList>
    </citation>
    <scope>NUCLEOTIDE SEQUENCE [LARGE SCALE GENOMIC DNA]</scope>
    <source>
        <strain evidence="2 3">DSM 105464</strain>
    </source>
</reference>
<evidence type="ECO:0000313" key="2">
    <source>
        <dbReference type="EMBL" id="TFY56742.1"/>
    </source>
</evidence>
<feature type="region of interest" description="Disordered" evidence="1">
    <location>
        <begin position="16"/>
        <end position="49"/>
    </location>
</feature>
<name>A0A4Y9Y3Q7_9APHY</name>
<dbReference type="Proteomes" id="UP000298390">
    <property type="component" value="Unassembled WGS sequence"/>
</dbReference>
<dbReference type="EMBL" id="SEKV01000479">
    <property type="protein sequence ID" value="TFY56742.1"/>
    <property type="molecule type" value="Genomic_DNA"/>
</dbReference>
<proteinExistence type="predicted"/>
<evidence type="ECO:0000313" key="3">
    <source>
        <dbReference type="Proteomes" id="UP000298390"/>
    </source>
</evidence>
<gene>
    <name evidence="2" type="ORF">EVJ58_g7452</name>
</gene>
<comment type="caution">
    <text evidence="2">The sequence shown here is derived from an EMBL/GenBank/DDBJ whole genome shotgun (WGS) entry which is preliminary data.</text>
</comment>
<evidence type="ECO:0000256" key="1">
    <source>
        <dbReference type="SAM" id="MobiDB-lite"/>
    </source>
</evidence>
<dbReference type="AlphaFoldDB" id="A0A4Y9Y3Q7"/>
<accession>A0A4Y9Y3Q7</accession>